<dbReference type="EMBL" id="AATS01000025">
    <property type="protein sequence ID" value="EAU53412.1"/>
    <property type="molecule type" value="Genomic_DNA"/>
</dbReference>
<reference evidence="10 11" key="1">
    <citation type="submission" date="2006-09" db="EMBL/GenBank/DDBJ databases">
        <authorList>
            <person name="Emerson D."/>
            <person name="Ferriera S."/>
            <person name="Johnson J."/>
            <person name="Kravitz S."/>
            <person name="Halpern A."/>
            <person name="Remington K."/>
            <person name="Beeson K."/>
            <person name="Tran B."/>
            <person name="Rogers Y.-H."/>
            <person name="Friedman R."/>
            <person name="Venter J.C."/>
        </authorList>
    </citation>
    <scope>NUCLEOTIDE SEQUENCE [LARGE SCALE GENOMIC DNA]</scope>
    <source>
        <strain evidence="10 11">PV-1</strain>
    </source>
</reference>
<evidence type="ECO:0000256" key="3">
    <source>
        <dbReference type="ARBA" id="ARBA00022676"/>
    </source>
</evidence>
<evidence type="ECO:0000313" key="11">
    <source>
        <dbReference type="Proteomes" id="UP000005297"/>
    </source>
</evidence>
<dbReference type="PANTHER" id="PTHR33908">
    <property type="entry name" value="MANNOSYLTRANSFERASE YKCB-RELATED"/>
    <property type="match status" value="1"/>
</dbReference>
<evidence type="ECO:0000256" key="4">
    <source>
        <dbReference type="ARBA" id="ARBA00022679"/>
    </source>
</evidence>
<dbReference type="FunCoup" id="Q0EVU4">
    <property type="interactions" value="116"/>
</dbReference>
<gene>
    <name evidence="10" type="ORF">SPV1_12300</name>
</gene>
<dbReference type="GO" id="GO:0005886">
    <property type="term" value="C:plasma membrane"/>
    <property type="evidence" value="ECO:0007669"/>
    <property type="project" value="UniProtKB-SubCell"/>
</dbReference>
<evidence type="ECO:0000313" key="10">
    <source>
        <dbReference type="EMBL" id="EAU53412.1"/>
    </source>
</evidence>
<evidence type="ECO:0000256" key="8">
    <source>
        <dbReference type="SAM" id="Phobius"/>
    </source>
</evidence>
<feature type="transmembrane region" description="Helical" evidence="8">
    <location>
        <begin position="119"/>
        <end position="138"/>
    </location>
</feature>
<dbReference type="InParanoid" id="Q0EVU4"/>
<dbReference type="GO" id="GO:0016763">
    <property type="term" value="F:pentosyltransferase activity"/>
    <property type="evidence" value="ECO:0007669"/>
    <property type="project" value="TreeGrafter"/>
</dbReference>
<accession>Q0EVU4</accession>
<feature type="transmembrane region" description="Helical" evidence="8">
    <location>
        <begin position="170"/>
        <end position="197"/>
    </location>
</feature>
<comment type="caution">
    <text evidence="10">The sequence shown here is derived from an EMBL/GenBank/DDBJ whole genome shotgun (WGS) entry which is preliminary data.</text>
</comment>
<evidence type="ECO:0000259" key="9">
    <source>
        <dbReference type="Pfam" id="PF13231"/>
    </source>
</evidence>
<dbReference type="STRING" id="314344.AL013_08390"/>
<feature type="transmembrane region" description="Helical" evidence="8">
    <location>
        <begin position="399"/>
        <end position="420"/>
    </location>
</feature>
<proteinExistence type="predicted"/>
<dbReference type="GO" id="GO:0009103">
    <property type="term" value="P:lipopolysaccharide biosynthetic process"/>
    <property type="evidence" value="ECO:0007669"/>
    <property type="project" value="UniProtKB-ARBA"/>
</dbReference>
<feature type="transmembrane region" description="Helical" evidence="8">
    <location>
        <begin position="20"/>
        <end position="38"/>
    </location>
</feature>
<keyword evidence="4" id="KW-0808">Transferase</keyword>
<keyword evidence="2" id="KW-1003">Cell membrane</keyword>
<dbReference type="Proteomes" id="UP000005297">
    <property type="component" value="Unassembled WGS sequence"/>
</dbReference>
<sequence length="548" mass="60809">MQARLRDMQTPSLNPLPTWLFWVWALLTLATLGLAPLFDYDETIYAQTAVDMMRHGEWVVPTANGMQFFEKPPFTYYMMDLCFSIFGENSFAARLPSALFSFATGMLLFHFGTRLHSRQFGLIAAAIFLSMLEVGFLAHAAILDAVLNCFVAASLLNYALWLHGGERRHALWAAAMMGVAVSIKGPVGAVVPMMVIVGERLLSGNLRKLLVDIPWLTALPLFLLAATPWYLMILIEHGPGFLYEFIWVQNIGRAMNPMQGHGGGWHYYLVVFAVSVLPWLAVVPWAYRQAWRDRRGDDALSLLARLGLVMTVLVIVLFTLAQTKLPHYISSIYPGVALLLAAVWLRAAPDDIKASRMVRMTLVLLVPVALLLLAMPVLYPWLQTLPHHPRAVAIVAQHITPTAVVSFFGLLLLGCLVWLARQATAARLQAGLIVTGMVLQFSLLIGVGTFVGKLMQAPTMAMVDVIHQQPASMPLYSYNLNAPSVSFYSGRNYTQLLGAAGAKELKQSKPPFMLMLRSESRKELPWLSGLKPAIEQGGFLLYLMKEGR</sequence>
<dbReference type="GO" id="GO:0010041">
    <property type="term" value="P:response to iron(III) ion"/>
    <property type="evidence" value="ECO:0007669"/>
    <property type="project" value="TreeGrafter"/>
</dbReference>
<feature type="transmembrane region" description="Helical" evidence="8">
    <location>
        <begin position="209"/>
        <end position="231"/>
    </location>
</feature>
<comment type="subcellular location">
    <subcellularLocation>
        <location evidence="1">Cell membrane</location>
        <topology evidence="1">Multi-pass membrane protein</topology>
    </subcellularLocation>
</comment>
<evidence type="ECO:0000256" key="7">
    <source>
        <dbReference type="ARBA" id="ARBA00023136"/>
    </source>
</evidence>
<feature type="transmembrane region" description="Helical" evidence="8">
    <location>
        <begin position="357"/>
        <end position="379"/>
    </location>
</feature>
<keyword evidence="5 8" id="KW-0812">Transmembrane</keyword>
<feature type="domain" description="Glycosyltransferase RgtA/B/C/D-like" evidence="9">
    <location>
        <begin position="71"/>
        <end position="229"/>
    </location>
</feature>
<evidence type="ECO:0000256" key="1">
    <source>
        <dbReference type="ARBA" id="ARBA00004651"/>
    </source>
</evidence>
<dbReference type="PANTHER" id="PTHR33908:SF3">
    <property type="entry name" value="UNDECAPRENYL PHOSPHATE-ALPHA-4-AMINO-4-DEOXY-L-ARABINOSE ARABINOSYL TRANSFERASE"/>
    <property type="match status" value="1"/>
</dbReference>
<feature type="transmembrane region" description="Helical" evidence="8">
    <location>
        <begin position="299"/>
        <end position="321"/>
    </location>
</feature>
<name>Q0EVU4_9PROT</name>
<evidence type="ECO:0000256" key="5">
    <source>
        <dbReference type="ARBA" id="ARBA00022692"/>
    </source>
</evidence>
<evidence type="ECO:0000256" key="2">
    <source>
        <dbReference type="ARBA" id="ARBA00022475"/>
    </source>
</evidence>
<dbReference type="InterPro" id="IPR038731">
    <property type="entry name" value="RgtA/B/C-like"/>
</dbReference>
<organism evidence="10 11">
    <name type="scientific">Mariprofundus ferrooxydans PV-1</name>
    <dbReference type="NCBI Taxonomy" id="314345"/>
    <lineage>
        <taxon>Bacteria</taxon>
        <taxon>Pseudomonadati</taxon>
        <taxon>Pseudomonadota</taxon>
        <taxon>Candidatius Mariprofundia</taxon>
        <taxon>Mariprofundales</taxon>
        <taxon>Mariprofundaceae</taxon>
        <taxon>Mariprofundus</taxon>
    </lineage>
</organism>
<dbReference type="HOGENOM" id="CLU_019200_0_1_0"/>
<dbReference type="AlphaFoldDB" id="Q0EVU4"/>
<keyword evidence="11" id="KW-1185">Reference proteome</keyword>
<dbReference type="InterPro" id="IPR050297">
    <property type="entry name" value="LipidA_mod_glycosyltrf_83"/>
</dbReference>
<keyword evidence="7 8" id="KW-0472">Membrane</keyword>
<protein>
    <recommendedName>
        <fullName evidence="9">Glycosyltransferase RgtA/B/C/D-like domain-containing protein</fullName>
    </recommendedName>
</protein>
<feature type="transmembrane region" description="Helical" evidence="8">
    <location>
        <begin position="265"/>
        <end position="287"/>
    </location>
</feature>
<evidence type="ECO:0000256" key="6">
    <source>
        <dbReference type="ARBA" id="ARBA00022989"/>
    </source>
</evidence>
<feature type="transmembrane region" description="Helical" evidence="8">
    <location>
        <begin position="432"/>
        <end position="452"/>
    </location>
</feature>
<feature type="transmembrane region" description="Helical" evidence="8">
    <location>
        <begin position="327"/>
        <end position="345"/>
    </location>
</feature>
<keyword evidence="6 8" id="KW-1133">Transmembrane helix</keyword>
<dbReference type="Pfam" id="PF13231">
    <property type="entry name" value="PMT_2"/>
    <property type="match status" value="1"/>
</dbReference>
<dbReference type="eggNOG" id="COG1807">
    <property type="taxonomic scope" value="Bacteria"/>
</dbReference>
<feature type="transmembrane region" description="Helical" evidence="8">
    <location>
        <begin position="91"/>
        <end position="113"/>
    </location>
</feature>
<keyword evidence="3" id="KW-0328">Glycosyltransferase</keyword>